<comment type="caution">
    <text evidence="2">The sequence shown here is derived from an EMBL/GenBank/DDBJ whole genome shotgun (WGS) entry which is preliminary data.</text>
</comment>
<feature type="domain" description="IMD" evidence="1">
    <location>
        <begin position="18"/>
        <end position="137"/>
    </location>
</feature>
<reference evidence="2" key="1">
    <citation type="submission" date="2019-07" db="EMBL/GenBank/DDBJ databases">
        <title>Annotation for the trematode Paragonimus miyazaki's.</title>
        <authorList>
            <person name="Choi Y.-J."/>
        </authorList>
    </citation>
    <scope>NUCLEOTIDE SEQUENCE</scope>
    <source>
        <strain evidence="2">Japan</strain>
    </source>
</reference>
<dbReference type="InterPro" id="IPR013606">
    <property type="entry name" value="I-BAR_dom"/>
</dbReference>
<dbReference type="EMBL" id="JTDE01007149">
    <property type="protein sequence ID" value="KAF7240696.1"/>
    <property type="molecule type" value="Genomic_DNA"/>
</dbReference>
<dbReference type="AlphaFoldDB" id="A0A8S9YFA4"/>
<sequence>MTIISPIARLFDSKVKTSLEAFQKVADSAYSSNCGLPELSISMARFCLCEQRLESRLRFFNSQLLDCLAAPLADHSKDWRWTVTQLDRDNSKEWRRAQNELQWVTCEFEKLNKRFSRKDSIRSHCEAVGEMCIELNADSRRTGDNVQMNFIQHDLEVKQHTLAELERTNLRRAVAEGRRRFAELITCLKPVLDSQTATSNDACGMVSWNRHTPLWTPCWTFEYNCNYFSS</sequence>
<dbReference type="GO" id="GO:0015629">
    <property type="term" value="C:actin cytoskeleton"/>
    <property type="evidence" value="ECO:0007669"/>
    <property type="project" value="TreeGrafter"/>
</dbReference>
<dbReference type="InterPro" id="IPR027267">
    <property type="entry name" value="AH/BAR_dom_sf"/>
</dbReference>
<dbReference type="GO" id="GO:0007009">
    <property type="term" value="P:plasma membrane organization"/>
    <property type="evidence" value="ECO:0007669"/>
    <property type="project" value="InterPro"/>
</dbReference>
<evidence type="ECO:0000313" key="2">
    <source>
        <dbReference type="EMBL" id="KAF7240696.1"/>
    </source>
</evidence>
<proteinExistence type="predicted"/>
<dbReference type="Proteomes" id="UP000822476">
    <property type="component" value="Unassembled WGS sequence"/>
</dbReference>
<protein>
    <recommendedName>
        <fullName evidence="1">IMD domain-containing protein</fullName>
    </recommendedName>
</protein>
<dbReference type="GO" id="GO:0003779">
    <property type="term" value="F:actin binding"/>
    <property type="evidence" value="ECO:0007669"/>
    <property type="project" value="InterPro"/>
</dbReference>
<evidence type="ECO:0000259" key="1">
    <source>
        <dbReference type="Pfam" id="PF08397"/>
    </source>
</evidence>
<dbReference type="InterPro" id="IPR030127">
    <property type="entry name" value="MTSS1/MTSS2"/>
</dbReference>
<name>A0A8S9YFA4_9TREM</name>
<accession>A0A8S9YFA4</accession>
<dbReference type="OrthoDB" id="10061327at2759"/>
<dbReference type="Pfam" id="PF08397">
    <property type="entry name" value="IMD"/>
    <property type="match status" value="1"/>
</dbReference>
<dbReference type="GO" id="GO:0009898">
    <property type="term" value="C:cytoplasmic side of plasma membrane"/>
    <property type="evidence" value="ECO:0007669"/>
    <property type="project" value="TreeGrafter"/>
</dbReference>
<dbReference type="Gene3D" id="1.20.1270.60">
    <property type="entry name" value="Arfaptin homology (AH) domain/BAR domain"/>
    <property type="match status" value="1"/>
</dbReference>
<dbReference type="GO" id="GO:0005543">
    <property type="term" value="F:phospholipid binding"/>
    <property type="evidence" value="ECO:0007669"/>
    <property type="project" value="TreeGrafter"/>
</dbReference>
<evidence type="ECO:0000313" key="3">
    <source>
        <dbReference type="Proteomes" id="UP000822476"/>
    </source>
</evidence>
<dbReference type="SUPFAM" id="SSF103657">
    <property type="entry name" value="BAR/IMD domain-like"/>
    <property type="match status" value="1"/>
</dbReference>
<dbReference type="GO" id="GO:0030031">
    <property type="term" value="P:cell projection assembly"/>
    <property type="evidence" value="ECO:0007669"/>
    <property type="project" value="TreeGrafter"/>
</dbReference>
<keyword evidence="3" id="KW-1185">Reference proteome</keyword>
<gene>
    <name evidence="2" type="ORF">EG68_10623</name>
</gene>
<dbReference type="PANTHER" id="PTHR15708">
    <property type="entry name" value="ACTIN BUNDLING/MISSING IN METASTASIS-RELATED"/>
    <property type="match status" value="1"/>
</dbReference>
<organism evidence="2 3">
    <name type="scientific">Paragonimus skrjabini miyazakii</name>
    <dbReference type="NCBI Taxonomy" id="59628"/>
    <lineage>
        <taxon>Eukaryota</taxon>
        <taxon>Metazoa</taxon>
        <taxon>Spiralia</taxon>
        <taxon>Lophotrochozoa</taxon>
        <taxon>Platyhelminthes</taxon>
        <taxon>Trematoda</taxon>
        <taxon>Digenea</taxon>
        <taxon>Plagiorchiida</taxon>
        <taxon>Troglotremata</taxon>
        <taxon>Troglotrematidae</taxon>
        <taxon>Paragonimus</taxon>
    </lineage>
</organism>
<dbReference type="PANTHER" id="PTHR15708:SF4">
    <property type="entry name" value="FI21477P1-RELATED"/>
    <property type="match status" value="1"/>
</dbReference>